<dbReference type="Proteomes" id="UP000218366">
    <property type="component" value="Unassembled WGS sequence"/>
</dbReference>
<accession>A0A2A4B173</accession>
<proteinExistence type="predicted"/>
<evidence type="ECO:0000313" key="3">
    <source>
        <dbReference type="Proteomes" id="UP000218366"/>
    </source>
</evidence>
<protein>
    <submittedName>
        <fullName evidence="2">Uncharacterized protein</fullName>
    </submittedName>
</protein>
<dbReference type="EMBL" id="NWMW01000002">
    <property type="protein sequence ID" value="PCD02191.1"/>
    <property type="molecule type" value="Genomic_DNA"/>
</dbReference>
<feature type="region of interest" description="Disordered" evidence="1">
    <location>
        <begin position="1"/>
        <end position="31"/>
    </location>
</feature>
<comment type="caution">
    <text evidence="2">The sequence shown here is derived from an EMBL/GenBank/DDBJ whole genome shotgun (WGS) entry which is preliminary data.</text>
</comment>
<organism evidence="2 3">
    <name type="scientific">Sphingomonas spermidinifaciens</name>
    <dbReference type="NCBI Taxonomy" id="1141889"/>
    <lineage>
        <taxon>Bacteria</taxon>
        <taxon>Pseudomonadati</taxon>
        <taxon>Pseudomonadota</taxon>
        <taxon>Alphaproteobacteria</taxon>
        <taxon>Sphingomonadales</taxon>
        <taxon>Sphingomonadaceae</taxon>
        <taxon>Sphingomonas</taxon>
    </lineage>
</organism>
<evidence type="ECO:0000313" key="2">
    <source>
        <dbReference type="EMBL" id="PCD02191.1"/>
    </source>
</evidence>
<name>A0A2A4B173_9SPHN</name>
<evidence type="ECO:0000256" key="1">
    <source>
        <dbReference type="SAM" id="MobiDB-lite"/>
    </source>
</evidence>
<feature type="region of interest" description="Disordered" evidence="1">
    <location>
        <begin position="66"/>
        <end position="109"/>
    </location>
</feature>
<dbReference type="AlphaFoldDB" id="A0A2A4B173"/>
<keyword evidence="3" id="KW-1185">Reference proteome</keyword>
<feature type="compositionally biased region" description="Low complexity" evidence="1">
    <location>
        <begin position="66"/>
        <end position="81"/>
    </location>
</feature>
<reference evidence="2 3" key="1">
    <citation type="submission" date="2017-09" db="EMBL/GenBank/DDBJ databases">
        <title>Sphingomonas spermidinifaciens 9NM-10, whole genome shotgun sequence.</title>
        <authorList>
            <person name="Feng G."/>
            <person name="Zhu H."/>
        </authorList>
    </citation>
    <scope>NUCLEOTIDE SEQUENCE [LARGE SCALE GENOMIC DNA]</scope>
    <source>
        <strain evidence="2 3">9NM-10</strain>
    </source>
</reference>
<feature type="compositionally biased region" description="Basic and acidic residues" evidence="1">
    <location>
        <begin position="17"/>
        <end position="28"/>
    </location>
</feature>
<sequence length="109" mass="11382">MDVGVHELVTDQNAGDRGNEGDDSDHRQALHHWPIRSVDGANGFEASKDEVMAAACALAAGPALPMPPSSSANAAARAWPGPDRPGRLAADGARYPVLEPRQPGMFSTP</sequence>
<gene>
    <name evidence="2" type="ORF">COC42_12055</name>
</gene>